<evidence type="ECO:0000256" key="1">
    <source>
        <dbReference type="SAM" id="Phobius"/>
    </source>
</evidence>
<comment type="caution">
    <text evidence="2">The sequence shown here is derived from an EMBL/GenBank/DDBJ whole genome shotgun (WGS) entry which is preliminary data.</text>
</comment>
<proteinExistence type="predicted"/>
<name>A0ABQ9E4Q8_TEGGR</name>
<dbReference type="Proteomes" id="UP001217089">
    <property type="component" value="Unassembled WGS sequence"/>
</dbReference>
<evidence type="ECO:0000313" key="3">
    <source>
        <dbReference type="Proteomes" id="UP001217089"/>
    </source>
</evidence>
<evidence type="ECO:0000313" key="2">
    <source>
        <dbReference type="EMBL" id="KAJ8300247.1"/>
    </source>
</evidence>
<feature type="non-terminal residue" evidence="2">
    <location>
        <position position="77"/>
    </location>
</feature>
<reference evidence="2 3" key="1">
    <citation type="submission" date="2022-12" db="EMBL/GenBank/DDBJ databases">
        <title>Chromosome-level genome of Tegillarca granosa.</title>
        <authorList>
            <person name="Kim J."/>
        </authorList>
    </citation>
    <scope>NUCLEOTIDE SEQUENCE [LARGE SCALE GENOMIC DNA]</scope>
    <source>
        <strain evidence="2">Teg-2019</strain>
        <tissue evidence="2">Adductor muscle</tissue>
    </source>
</reference>
<keyword evidence="1" id="KW-0472">Membrane</keyword>
<keyword evidence="1" id="KW-1133">Transmembrane helix</keyword>
<keyword evidence="1" id="KW-0812">Transmembrane</keyword>
<protein>
    <submittedName>
        <fullName evidence="2">Uncharacterized protein</fullName>
    </submittedName>
</protein>
<dbReference type="EMBL" id="JARBDR010000919">
    <property type="protein sequence ID" value="KAJ8300247.1"/>
    <property type="molecule type" value="Genomic_DNA"/>
</dbReference>
<feature type="transmembrane region" description="Helical" evidence="1">
    <location>
        <begin position="51"/>
        <end position="71"/>
    </location>
</feature>
<organism evidence="2 3">
    <name type="scientific">Tegillarca granosa</name>
    <name type="common">Malaysian cockle</name>
    <name type="synonym">Anadara granosa</name>
    <dbReference type="NCBI Taxonomy" id="220873"/>
    <lineage>
        <taxon>Eukaryota</taxon>
        <taxon>Metazoa</taxon>
        <taxon>Spiralia</taxon>
        <taxon>Lophotrochozoa</taxon>
        <taxon>Mollusca</taxon>
        <taxon>Bivalvia</taxon>
        <taxon>Autobranchia</taxon>
        <taxon>Pteriomorphia</taxon>
        <taxon>Arcoida</taxon>
        <taxon>Arcoidea</taxon>
        <taxon>Arcidae</taxon>
        <taxon>Tegillarca</taxon>
    </lineage>
</organism>
<accession>A0ABQ9E4Q8</accession>
<gene>
    <name evidence="2" type="ORF">KUTeg_021766</name>
</gene>
<sequence length="77" mass="9639">MDFEPISSDGKLFFFCFEKCFFFFPIEKHTFFHWKNMHFLVRNFGHTNDHILIIILYYYLLFFFFFVKYGYIGKFSL</sequence>
<keyword evidence="3" id="KW-1185">Reference proteome</keyword>